<accession>A0A3B0YRK5</accession>
<reference evidence="1" key="1">
    <citation type="submission" date="2018-06" db="EMBL/GenBank/DDBJ databases">
        <authorList>
            <person name="Zhirakovskaya E."/>
        </authorList>
    </citation>
    <scope>NUCLEOTIDE SEQUENCE</scope>
</reference>
<gene>
    <name evidence="1" type="ORF">MNBD_GAMMA15-48</name>
</gene>
<name>A0A3B0YRK5_9ZZZZ</name>
<feature type="non-terminal residue" evidence="1">
    <location>
        <position position="1"/>
    </location>
</feature>
<protein>
    <submittedName>
        <fullName evidence="1">Uncharacterized protein</fullName>
    </submittedName>
</protein>
<organism evidence="1">
    <name type="scientific">hydrothermal vent metagenome</name>
    <dbReference type="NCBI Taxonomy" id="652676"/>
    <lineage>
        <taxon>unclassified sequences</taxon>
        <taxon>metagenomes</taxon>
        <taxon>ecological metagenomes</taxon>
    </lineage>
</organism>
<proteinExistence type="predicted"/>
<evidence type="ECO:0000313" key="1">
    <source>
        <dbReference type="EMBL" id="VAW77882.1"/>
    </source>
</evidence>
<dbReference type="AlphaFoldDB" id="A0A3B0YRK5"/>
<sequence>QKYNSVKLISAEVDTNRDGILDTMYEYDDIEEIAKKSRKPINPE</sequence>
<dbReference type="EMBL" id="UOFN01000083">
    <property type="protein sequence ID" value="VAW77882.1"/>
    <property type="molecule type" value="Genomic_DNA"/>
</dbReference>